<dbReference type="OMA" id="NYSPCGH"/>
<evidence type="ECO:0000256" key="3">
    <source>
        <dbReference type="ARBA" id="ARBA00012783"/>
    </source>
</evidence>
<dbReference type="InterPro" id="IPR016193">
    <property type="entry name" value="Cytidine_deaminase-like"/>
</dbReference>
<name>A0AA38CC76_TAXCH</name>
<keyword evidence="5" id="KW-0378">Hydrolase</keyword>
<dbReference type="GO" id="GO:0046135">
    <property type="term" value="P:pyrimidine nucleoside catabolic process"/>
    <property type="evidence" value="ECO:0007669"/>
    <property type="project" value="UniProtKB-ARBA"/>
</dbReference>
<dbReference type="EC" id="3.5.4.5" evidence="3"/>
<feature type="domain" description="CMP/dCMP-type deaminase" evidence="10">
    <location>
        <begin position="198"/>
        <end position="310"/>
    </location>
</feature>
<reference evidence="11 12" key="1">
    <citation type="journal article" date="2021" name="Nat. Plants">
        <title>The Taxus genome provides insights into paclitaxel biosynthesis.</title>
        <authorList>
            <person name="Xiong X."/>
            <person name="Gou J."/>
            <person name="Liao Q."/>
            <person name="Li Y."/>
            <person name="Zhou Q."/>
            <person name="Bi G."/>
            <person name="Li C."/>
            <person name="Du R."/>
            <person name="Wang X."/>
            <person name="Sun T."/>
            <person name="Guo L."/>
            <person name="Liang H."/>
            <person name="Lu P."/>
            <person name="Wu Y."/>
            <person name="Zhang Z."/>
            <person name="Ro D.K."/>
            <person name="Shang Y."/>
            <person name="Huang S."/>
            <person name="Yan J."/>
        </authorList>
    </citation>
    <scope>NUCLEOTIDE SEQUENCE [LARGE SCALE GENOMIC DNA]</scope>
    <source>
        <strain evidence="11">Ta-2019</strain>
    </source>
</reference>
<dbReference type="CDD" id="cd01283">
    <property type="entry name" value="cytidine_deaminase"/>
    <property type="match status" value="2"/>
</dbReference>
<evidence type="ECO:0000313" key="11">
    <source>
        <dbReference type="EMBL" id="KAH9294337.1"/>
    </source>
</evidence>
<evidence type="ECO:0000256" key="2">
    <source>
        <dbReference type="ARBA" id="ARBA00011738"/>
    </source>
</evidence>
<dbReference type="InterPro" id="IPR013171">
    <property type="entry name" value="Cyd/dCyd_deaminase_Zn-bd"/>
</dbReference>
<dbReference type="Proteomes" id="UP000824469">
    <property type="component" value="Unassembled WGS sequence"/>
</dbReference>
<dbReference type="SUPFAM" id="SSF53927">
    <property type="entry name" value="Cytidine deaminase-like"/>
    <property type="match status" value="2"/>
</dbReference>
<dbReference type="InterPro" id="IPR002125">
    <property type="entry name" value="CMP_dCMP_dom"/>
</dbReference>
<evidence type="ECO:0000259" key="10">
    <source>
        <dbReference type="PROSITE" id="PS51747"/>
    </source>
</evidence>
<comment type="caution">
    <text evidence="11">The sequence shown here is derived from an EMBL/GenBank/DDBJ whole genome shotgun (WGS) entry which is preliminary data.</text>
</comment>
<dbReference type="PROSITE" id="PS51747">
    <property type="entry name" value="CYT_DCMP_DEAMINASES_2"/>
    <property type="match status" value="2"/>
</dbReference>
<dbReference type="InterPro" id="IPR050202">
    <property type="entry name" value="Cyt/Deoxycyt_deaminase"/>
</dbReference>
<keyword evidence="6 9" id="KW-0862">Zinc</keyword>
<dbReference type="GO" id="GO:0042803">
    <property type="term" value="F:protein homodimerization activity"/>
    <property type="evidence" value="ECO:0007669"/>
    <property type="project" value="UniProtKB-ARBA"/>
</dbReference>
<dbReference type="EMBL" id="JAHRHJ020000207">
    <property type="protein sequence ID" value="KAH9294337.1"/>
    <property type="molecule type" value="Genomic_DNA"/>
</dbReference>
<evidence type="ECO:0000256" key="4">
    <source>
        <dbReference type="ARBA" id="ARBA00022723"/>
    </source>
</evidence>
<comment type="cofactor">
    <cofactor evidence="9">
        <name>Zn(2+)</name>
        <dbReference type="ChEBI" id="CHEBI:29105"/>
    </cofactor>
    <text evidence="9">Binds 1 zinc ion.</text>
</comment>
<sequence>MGGCSPFVIEADEVDRLCNESGLSKTRYLATLVKPTQDLARVPISKFHVGAVGLGDSGRIFMGVNLEFECLPLNHSIHAEQCLVANAAQHGECQIRFIAVSAAPCGHCRQFLQELCGAPEINILIADEHAETQSLLHFLPHRFGPDDLEEGTPLVFQPHYHGLSFESLHSPELDPTLSICESGEGPKDGSINGFSASEDLYQLRLAALQAANSSHAPYSLCPSGVALKTVKGKIFTGSYTESAAFNPSLSPLQAAIIAFVCQDGGNYDDIVQAVLVEKEEAIVQQGDTIKLALQKINPKCFFYVFNCNVE</sequence>
<keyword evidence="12" id="KW-1185">Reference proteome</keyword>
<dbReference type="GO" id="GO:0004126">
    <property type="term" value="F:cytidine deaminase activity"/>
    <property type="evidence" value="ECO:0007669"/>
    <property type="project" value="UniProtKB-EC"/>
</dbReference>
<feature type="binding site" evidence="9">
    <location>
        <position position="78"/>
    </location>
    <ligand>
        <name>Zn(2+)</name>
        <dbReference type="ChEBI" id="CHEBI:29105"/>
        <note>catalytic</note>
    </ligand>
</feature>
<accession>A0AA38CC76</accession>
<organism evidence="11 12">
    <name type="scientific">Taxus chinensis</name>
    <name type="common">Chinese yew</name>
    <name type="synonym">Taxus wallichiana var. chinensis</name>
    <dbReference type="NCBI Taxonomy" id="29808"/>
    <lineage>
        <taxon>Eukaryota</taxon>
        <taxon>Viridiplantae</taxon>
        <taxon>Streptophyta</taxon>
        <taxon>Embryophyta</taxon>
        <taxon>Tracheophyta</taxon>
        <taxon>Spermatophyta</taxon>
        <taxon>Pinopsida</taxon>
        <taxon>Pinidae</taxon>
        <taxon>Conifers II</taxon>
        <taxon>Cupressales</taxon>
        <taxon>Taxaceae</taxon>
        <taxon>Taxus</taxon>
    </lineage>
</organism>
<evidence type="ECO:0000256" key="5">
    <source>
        <dbReference type="ARBA" id="ARBA00022801"/>
    </source>
</evidence>
<dbReference type="Pfam" id="PF00383">
    <property type="entry name" value="dCMP_cyt_deam_1"/>
    <property type="match status" value="1"/>
</dbReference>
<dbReference type="Gene3D" id="3.40.140.10">
    <property type="entry name" value="Cytidine Deaminase, domain 2"/>
    <property type="match status" value="2"/>
</dbReference>
<dbReference type="InterPro" id="IPR016192">
    <property type="entry name" value="APOBEC/CMP_deaminase_Zn-bd"/>
</dbReference>
<comment type="similarity">
    <text evidence="1">Belongs to the cytidine and deoxycytidylate deaminase family.</text>
</comment>
<protein>
    <recommendedName>
        <fullName evidence="3">cytidine deaminase</fullName>
        <ecNumber evidence="3">3.5.4.5</ecNumber>
    </recommendedName>
</protein>
<dbReference type="PANTHER" id="PTHR11644:SF2">
    <property type="entry name" value="CYTIDINE DEAMINASE"/>
    <property type="match status" value="1"/>
</dbReference>
<dbReference type="GO" id="GO:0008270">
    <property type="term" value="F:zinc ion binding"/>
    <property type="evidence" value="ECO:0007669"/>
    <property type="project" value="InterPro"/>
</dbReference>
<evidence type="ECO:0000256" key="7">
    <source>
        <dbReference type="PIRSR" id="PIRSR006334-1"/>
    </source>
</evidence>
<gene>
    <name evidence="11" type="ORF">KI387_040456</name>
</gene>
<feature type="binding site" evidence="8">
    <location>
        <begin position="65"/>
        <end position="67"/>
    </location>
    <ligand>
        <name>substrate</name>
    </ligand>
</feature>
<feature type="domain" description="CMP/dCMP-type deaminase" evidence="10">
    <location>
        <begin position="24"/>
        <end position="146"/>
    </location>
</feature>
<dbReference type="PROSITE" id="PS00903">
    <property type="entry name" value="CYT_DCMP_DEAMINASES_1"/>
    <property type="match status" value="1"/>
</dbReference>
<evidence type="ECO:0000256" key="9">
    <source>
        <dbReference type="PIRSR" id="PIRSR006334-3"/>
    </source>
</evidence>
<feature type="binding site" evidence="9">
    <location>
        <position position="105"/>
    </location>
    <ligand>
        <name>Zn(2+)</name>
        <dbReference type="ChEBI" id="CHEBI:29105"/>
        <note>catalytic</note>
    </ligand>
</feature>
<keyword evidence="4 9" id="KW-0479">Metal-binding</keyword>
<dbReference type="PIRSF" id="PIRSF006334">
    <property type="entry name" value="Cdd_plus_pseudo"/>
    <property type="match status" value="1"/>
</dbReference>
<evidence type="ECO:0000313" key="12">
    <source>
        <dbReference type="Proteomes" id="UP000824469"/>
    </source>
</evidence>
<feature type="binding site" evidence="9">
    <location>
        <position position="108"/>
    </location>
    <ligand>
        <name>Zn(2+)</name>
        <dbReference type="ChEBI" id="CHEBI:29105"/>
        <note>catalytic</note>
    </ligand>
</feature>
<dbReference type="PANTHER" id="PTHR11644">
    <property type="entry name" value="CYTIDINE DEAMINASE"/>
    <property type="match status" value="1"/>
</dbReference>
<dbReference type="AlphaFoldDB" id="A0AA38CC76"/>
<dbReference type="GO" id="GO:0005829">
    <property type="term" value="C:cytosol"/>
    <property type="evidence" value="ECO:0007669"/>
    <property type="project" value="UniProtKB-ARBA"/>
</dbReference>
<dbReference type="FunFam" id="3.40.140.10:FF:000041">
    <property type="entry name" value="Cytidine deaminase"/>
    <property type="match status" value="1"/>
</dbReference>
<dbReference type="Pfam" id="PF08211">
    <property type="entry name" value="dCMP_cyt_deam_2"/>
    <property type="match status" value="1"/>
</dbReference>
<evidence type="ECO:0000256" key="1">
    <source>
        <dbReference type="ARBA" id="ARBA00006576"/>
    </source>
</evidence>
<dbReference type="NCBIfam" id="TIGR01355">
    <property type="entry name" value="cyt_deam_dimer"/>
    <property type="match status" value="1"/>
</dbReference>
<evidence type="ECO:0000256" key="8">
    <source>
        <dbReference type="PIRSR" id="PIRSR006334-2"/>
    </source>
</evidence>
<feature type="active site" description="Proton donor" evidence="7">
    <location>
        <position position="80"/>
    </location>
</feature>
<proteinExistence type="inferred from homology"/>
<dbReference type="InterPro" id="IPR006263">
    <property type="entry name" value="Cyt_deam_dimer"/>
</dbReference>
<dbReference type="FunFam" id="3.40.140.10:FF:000006">
    <property type="entry name" value="Cytidine deaminase"/>
    <property type="match status" value="1"/>
</dbReference>
<evidence type="ECO:0000256" key="6">
    <source>
        <dbReference type="ARBA" id="ARBA00022833"/>
    </source>
</evidence>
<comment type="subunit">
    <text evidence="2">Homodimer.</text>
</comment>